<dbReference type="Proteomes" id="UP000316079">
    <property type="component" value="Unassembled WGS sequence"/>
</dbReference>
<keyword evidence="2" id="KW-1185">Reference proteome</keyword>
<gene>
    <name evidence="1" type="ORF">DNTS_031816</name>
</gene>
<dbReference type="InterPro" id="IPR027267">
    <property type="entry name" value="AH/BAR_dom_sf"/>
</dbReference>
<protein>
    <submittedName>
        <fullName evidence="1">Uncharacterized protein</fullName>
    </submittedName>
</protein>
<organism evidence="1 2">
    <name type="scientific">Danionella cerebrum</name>
    <dbReference type="NCBI Taxonomy" id="2873325"/>
    <lineage>
        <taxon>Eukaryota</taxon>
        <taxon>Metazoa</taxon>
        <taxon>Chordata</taxon>
        <taxon>Craniata</taxon>
        <taxon>Vertebrata</taxon>
        <taxon>Euteleostomi</taxon>
        <taxon>Actinopterygii</taxon>
        <taxon>Neopterygii</taxon>
        <taxon>Teleostei</taxon>
        <taxon>Ostariophysi</taxon>
        <taxon>Cypriniformes</taxon>
        <taxon>Danionidae</taxon>
        <taxon>Danioninae</taxon>
        <taxon>Danionella</taxon>
    </lineage>
</organism>
<dbReference type="STRING" id="623744.A0A553NAD9"/>
<proteinExistence type="predicted"/>
<dbReference type="Gene3D" id="1.10.287.160">
    <property type="entry name" value="HR1 repeat"/>
    <property type="match status" value="1"/>
</dbReference>
<dbReference type="EMBL" id="SRMA01027005">
    <property type="protein sequence ID" value="TRY62402.1"/>
    <property type="molecule type" value="Genomic_DNA"/>
</dbReference>
<dbReference type="SUPFAM" id="SSF103657">
    <property type="entry name" value="BAR/IMD domain-like"/>
    <property type="match status" value="1"/>
</dbReference>
<dbReference type="AlphaFoldDB" id="A0A553NAD9"/>
<evidence type="ECO:0000313" key="1">
    <source>
        <dbReference type="EMBL" id="TRY62402.1"/>
    </source>
</evidence>
<feature type="non-terminal residue" evidence="1">
    <location>
        <position position="179"/>
    </location>
</feature>
<evidence type="ECO:0000313" key="2">
    <source>
        <dbReference type="Proteomes" id="UP000316079"/>
    </source>
</evidence>
<accession>A0A553NAD9</accession>
<comment type="caution">
    <text evidence="1">The sequence shown here is derived from an EMBL/GenBank/DDBJ whole genome shotgun (WGS) entry which is preliminary data.</text>
</comment>
<name>A0A553NAD9_9TELE</name>
<dbReference type="Gene3D" id="1.20.1270.60">
    <property type="entry name" value="Arfaptin homology (AH) domain/BAR domain"/>
    <property type="match status" value="1"/>
</dbReference>
<sequence>MDKRTKGILEEYSEITSLLTDEIVKVHKEIHTSIDQIDPMSEYDNFIEIYKSPETNDVNVEFDATLLEETENLQVNEILWNNLTAESLQVMLKSTIEELLLNQQALRSKEELVVDLETKIEESTKTHEKKSEPMTLDKSKDRISKFDTLRHSIAGIIRSPKSVLGSSSVRIRDHIFLMA</sequence>
<dbReference type="OrthoDB" id="8946661at2759"/>
<reference evidence="1 2" key="1">
    <citation type="journal article" date="2019" name="Sci. Data">
        <title>Hybrid genome assembly and annotation of Danionella translucida.</title>
        <authorList>
            <person name="Kadobianskyi M."/>
            <person name="Schulze L."/>
            <person name="Schuelke M."/>
            <person name="Judkewitz B."/>
        </authorList>
    </citation>
    <scope>NUCLEOTIDE SEQUENCE [LARGE SCALE GENOMIC DNA]</scope>
    <source>
        <strain evidence="1 2">Bolton</strain>
    </source>
</reference>